<dbReference type="HOGENOM" id="CLU_654015_0_0_1"/>
<dbReference type="Gene3D" id="3.40.50.300">
    <property type="entry name" value="P-loop containing nucleotide triphosphate hydrolases"/>
    <property type="match status" value="1"/>
</dbReference>
<dbReference type="GO" id="GO:0006271">
    <property type="term" value="P:DNA strand elongation involved in DNA replication"/>
    <property type="evidence" value="ECO:0007669"/>
    <property type="project" value="UniProtKB-ARBA"/>
</dbReference>
<protein>
    <recommendedName>
        <fullName evidence="4">DNA replication factor RFC1 C-terminal domain-containing protein</fullName>
    </recommendedName>
</protein>
<sequence>MNVAGVAITDKTCLIMDEVDGMSAGDRGGVGALNALIKKTKFPIICIVNDPNAQKLKPLIASTFALTFKKPDAAASMLFNVHHRYREKMKILVNVMDQLYIPSVKSNEKFSIMTPFDVIDKMLGPYMFSHPSRETLGDKMELYFHDHSFIPLFIQENYLKTHPVKIKNLDGPPQILRQLELMDKAASSISDGDLVDALIHGPEQHWGLMPLHAVCSTIRPASFLYGQGAGYGGPNAMSFPHQNSKQVKLSRQIGDVQIRMRLKVSGNKSVIRQSYLPALFPHIVRPLMDVGASAVEDVIERMDEYYLSREDWDTVVELGVDQNKDVLVLKKISAATKTTLMKKYNMSDHPIPFHKAQDLGKAPKKLGGGPAPDVEDAYDFVDDAPEPVSDDDSKNKSPDDISIDNDKLIKTKKAKGKGKK</sequence>
<dbReference type="GO" id="GO:0003689">
    <property type="term" value="F:DNA clamp loader activity"/>
    <property type="evidence" value="ECO:0007669"/>
    <property type="project" value="InterPro"/>
</dbReference>
<dbReference type="AlphaFoldDB" id="A0A0C3F2G3"/>
<accession>A0A0C3F2G3</accession>
<dbReference type="GO" id="GO:0005663">
    <property type="term" value="C:DNA replication factor C complex"/>
    <property type="evidence" value="ECO:0007669"/>
    <property type="project" value="InterPro"/>
</dbReference>
<feature type="domain" description="DNA replication factor RFC1 C-terminal" evidence="4">
    <location>
        <begin position="189"/>
        <end position="345"/>
    </location>
</feature>
<dbReference type="Pfam" id="PF08519">
    <property type="entry name" value="RFC1"/>
    <property type="match status" value="1"/>
</dbReference>
<dbReference type="OrthoDB" id="446168at2759"/>
<dbReference type="GO" id="GO:0005634">
    <property type="term" value="C:nucleus"/>
    <property type="evidence" value="ECO:0007669"/>
    <property type="project" value="TreeGrafter"/>
</dbReference>
<feature type="compositionally biased region" description="Acidic residues" evidence="3">
    <location>
        <begin position="373"/>
        <end position="390"/>
    </location>
</feature>
<dbReference type="InterPro" id="IPR013725">
    <property type="entry name" value="DNA_replication_fac_RFC1_C"/>
</dbReference>
<gene>
    <name evidence="5" type="ORF">PILCRDRAFT_10660</name>
</gene>
<keyword evidence="6" id="KW-1185">Reference proteome</keyword>
<name>A0A0C3F2G3_PILCF</name>
<dbReference type="Gene3D" id="1.20.272.10">
    <property type="match status" value="1"/>
</dbReference>
<evidence type="ECO:0000256" key="1">
    <source>
        <dbReference type="ARBA" id="ARBA00006116"/>
    </source>
</evidence>
<evidence type="ECO:0000259" key="4">
    <source>
        <dbReference type="Pfam" id="PF08519"/>
    </source>
</evidence>
<feature type="region of interest" description="Disordered" evidence="3">
    <location>
        <begin position="352"/>
        <end position="420"/>
    </location>
</feature>
<organism evidence="5 6">
    <name type="scientific">Piloderma croceum (strain F 1598)</name>
    <dbReference type="NCBI Taxonomy" id="765440"/>
    <lineage>
        <taxon>Eukaryota</taxon>
        <taxon>Fungi</taxon>
        <taxon>Dikarya</taxon>
        <taxon>Basidiomycota</taxon>
        <taxon>Agaricomycotina</taxon>
        <taxon>Agaricomycetes</taxon>
        <taxon>Agaricomycetidae</taxon>
        <taxon>Atheliales</taxon>
        <taxon>Atheliaceae</taxon>
        <taxon>Piloderma</taxon>
    </lineage>
</organism>
<proteinExistence type="inferred from homology"/>
<dbReference type="Proteomes" id="UP000054166">
    <property type="component" value="Unassembled WGS sequence"/>
</dbReference>
<evidence type="ECO:0000256" key="2">
    <source>
        <dbReference type="ARBA" id="ARBA00022705"/>
    </source>
</evidence>
<dbReference type="STRING" id="765440.A0A0C3F2G3"/>
<evidence type="ECO:0000313" key="5">
    <source>
        <dbReference type="EMBL" id="KIM79000.1"/>
    </source>
</evidence>
<reference evidence="5 6" key="1">
    <citation type="submission" date="2014-04" db="EMBL/GenBank/DDBJ databases">
        <authorList>
            <consortium name="DOE Joint Genome Institute"/>
            <person name="Kuo A."/>
            <person name="Tarkka M."/>
            <person name="Buscot F."/>
            <person name="Kohler A."/>
            <person name="Nagy L.G."/>
            <person name="Floudas D."/>
            <person name="Copeland A."/>
            <person name="Barry K.W."/>
            <person name="Cichocki N."/>
            <person name="Veneault-Fourrey C."/>
            <person name="LaButti K."/>
            <person name="Lindquist E.A."/>
            <person name="Lipzen A."/>
            <person name="Lundell T."/>
            <person name="Morin E."/>
            <person name="Murat C."/>
            <person name="Sun H."/>
            <person name="Tunlid A."/>
            <person name="Henrissat B."/>
            <person name="Grigoriev I.V."/>
            <person name="Hibbett D.S."/>
            <person name="Martin F."/>
            <person name="Nordberg H.P."/>
            <person name="Cantor M.N."/>
            <person name="Hua S.X."/>
        </authorList>
    </citation>
    <scope>NUCLEOTIDE SEQUENCE [LARGE SCALE GENOMIC DNA]</scope>
    <source>
        <strain evidence="5 6">F 1598</strain>
    </source>
</reference>
<evidence type="ECO:0000313" key="6">
    <source>
        <dbReference type="Proteomes" id="UP000054166"/>
    </source>
</evidence>
<keyword evidence="2" id="KW-0235">DNA replication</keyword>
<comment type="similarity">
    <text evidence="1">Belongs to the activator 1 large subunit family.</text>
</comment>
<dbReference type="InterPro" id="IPR008921">
    <property type="entry name" value="DNA_pol3_clamp-load_cplx_C"/>
</dbReference>
<dbReference type="InParanoid" id="A0A0C3F2G3"/>
<dbReference type="GO" id="GO:0003677">
    <property type="term" value="F:DNA binding"/>
    <property type="evidence" value="ECO:0007669"/>
    <property type="project" value="InterPro"/>
</dbReference>
<dbReference type="PANTHER" id="PTHR23389">
    <property type="entry name" value="CHROMOSOME TRANSMISSION FIDELITY FACTOR 18"/>
    <property type="match status" value="1"/>
</dbReference>
<feature type="compositionally biased region" description="Basic and acidic residues" evidence="3">
    <location>
        <begin position="391"/>
        <end position="409"/>
    </location>
</feature>
<feature type="compositionally biased region" description="Basic residues" evidence="3">
    <location>
        <begin position="410"/>
        <end position="420"/>
    </location>
</feature>
<dbReference type="EMBL" id="KN833012">
    <property type="protein sequence ID" value="KIM79000.1"/>
    <property type="molecule type" value="Genomic_DNA"/>
</dbReference>
<dbReference type="PANTHER" id="PTHR23389:SF6">
    <property type="entry name" value="REPLICATION FACTOR C SUBUNIT 1"/>
    <property type="match status" value="1"/>
</dbReference>
<dbReference type="InterPro" id="IPR027417">
    <property type="entry name" value="P-loop_NTPase"/>
</dbReference>
<evidence type="ECO:0000256" key="3">
    <source>
        <dbReference type="SAM" id="MobiDB-lite"/>
    </source>
</evidence>
<dbReference type="SUPFAM" id="SSF48019">
    <property type="entry name" value="post-AAA+ oligomerization domain-like"/>
    <property type="match status" value="1"/>
</dbReference>
<reference evidence="6" key="2">
    <citation type="submission" date="2015-01" db="EMBL/GenBank/DDBJ databases">
        <title>Evolutionary Origins and Diversification of the Mycorrhizal Mutualists.</title>
        <authorList>
            <consortium name="DOE Joint Genome Institute"/>
            <consortium name="Mycorrhizal Genomics Consortium"/>
            <person name="Kohler A."/>
            <person name="Kuo A."/>
            <person name="Nagy L.G."/>
            <person name="Floudas D."/>
            <person name="Copeland A."/>
            <person name="Barry K.W."/>
            <person name="Cichocki N."/>
            <person name="Veneault-Fourrey C."/>
            <person name="LaButti K."/>
            <person name="Lindquist E.A."/>
            <person name="Lipzen A."/>
            <person name="Lundell T."/>
            <person name="Morin E."/>
            <person name="Murat C."/>
            <person name="Riley R."/>
            <person name="Ohm R."/>
            <person name="Sun H."/>
            <person name="Tunlid A."/>
            <person name="Henrissat B."/>
            <person name="Grigoriev I.V."/>
            <person name="Hibbett D.S."/>
            <person name="Martin F."/>
        </authorList>
    </citation>
    <scope>NUCLEOTIDE SEQUENCE [LARGE SCALE GENOMIC DNA]</scope>
    <source>
        <strain evidence="6">F 1598</strain>
    </source>
</reference>
<dbReference type="FunFam" id="1.20.272.10:FF:000005">
    <property type="entry name" value="Replication factor C subunit 1"/>
    <property type="match status" value="1"/>
</dbReference>
<dbReference type="GO" id="GO:0005524">
    <property type="term" value="F:ATP binding"/>
    <property type="evidence" value="ECO:0007669"/>
    <property type="project" value="InterPro"/>
</dbReference>